<keyword evidence="4" id="KW-0238">DNA-binding</keyword>
<protein>
    <submittedName>
        <fullName evidence="7">MarR family transcriptional regulator</fullName>
    </submittedName>
</protein>
<dbReference type="SUPFAM" id="SSF46785">
    <property type="entry name" value="Winged helix' DNA-binding domain"/>
    <property type="match status" value="1"/>
</dbReference>
<dbReference type="AlphaFoldDB" id="A0A2W5DPZ5"/>
<dbReference type="Pfam" id="PF22381">
    <property type="entry name" value="Staph_reg_Sar_Rot"/>
    <property type="match status" value="1"/>
</dbReference>
<dbReference type="Proteomes" id="UP000249633">
    <property type="component" value="Unassembled WGS sequence"/>
</dbReference>
<dbReference type="InterPro" id="IPR055166">
    <property type="entry name" value="Transc_reg_Sar_Rot_HTH"/>
</dbReference>
<proteinExistence type="predicted"/>
<dbReference type="InterPro" id="IPR039422">
    <property type="entry name" value="MarR/SlyA-like"/>
</dbReference>
<dbReference type="SMART" id="SM00347">
    <property type="entry name" value="HTH_MARR"/>
    <property type="match status" value="1"/>
</dbReference>
<dbReference type="PROSITE" id="PS50995">
    <property type="entry name" value="HTH_MARR_2"/>
    <property type="match status" value="1"/>
</dbReference>
<organism evidence="7 8">
    <name type="scientific">Roseateles depolymerans</name>
    <dbReference type="NCBI Taxonomy" id="76731"/>
    <lineage>
        <taxon>Bacteria</taxon>
        <taxon>Pseudomonadati</taxon>
        <taxon>Pseudomonadota</taxon>
        <taxon>Betaproteobacteria</taxon>
        <taxon>Burkholderiales</taxon>
        <taxon>Sphaerotilaceae</taxon>
        <taxon>Roseateles</taxon>
    </lineage>
</organism>
<dbReference type="InterPro" id="IPR036390">
    <property type="entry name" value="WH_DNA-bd_sf"/>
</dbReference>
<sequence>METNCTDDQVQDLNNQLCFAVYSTMLGLNKVYRPLLDKLGLTYPQYLVMLVLWRRDEVIVSEIGQQLFLDTATLTPLLKRLELRGLVSRRRSTRDERQVIISLTEEGRALQATAQEVPACVGTAMKLSAQEMREYRERLLTLRENLFSSCNCPPEA</sequence>
<dbReference type="GO" id="GO:0005737">
    <property type="term" value="C:cytoplasm"/>
    <property type="evidence" value="ECO:0007669"/>
    <property type="project" value="UniProtKB-SubCell"/>
</dbReference>
<dbReference type="GO" id="GO:0006950">
    <property type="term" value="P:response to stress"/>
    <property type="evidence" value="ECO:0007669"/>
    <property type="project" value="TreeGrafter"/>
</dbReference>
<gene>
    <name evidence="7" type="ORF">DI603_07225</name>
</gene>
<comment type="caution">
    <text evidence="7">The sequence shown here is derived from an EMBL/GenBank/DDBJ whole genome shotgun (WGS) entry which is preliminary data.</text>
</comment>
<dbReference type="PANTHER" id="PTHR33164:SF5">
    <property type="entry name" value="ORGANIC HYDROPEROXIDE RESISTANCE TRANSCRIPTIONAL REGULATOR"/>
    <property type="match status" value="1"/>
</dbReference>
<evidence type="ECO:0000313" key="7">
    <source>
        <dbReference type="EMBL" id="PZP33871.1"/>
    </source>
</evidence>
<dbReference type="PANTHER" id="PTHR33164">
    <property type="entry name" value="TRANSCRIPTIONAL REGULATOR, MARR FAMILY"/>
    <property type="match status" value="1"/>
</dbReference>
<evidence type="ECO:0000256" key="1">
    <source>
        <dbReference type="ARBA" id="ARBA00004496"/>
    </source>
</evidence>
<evidence type="ECO:0000256" key="3">
    <source>
        <dbReference type="ARBA" id="ARBA00023015"/>
    </source>
</evidence>
<dbReference type="Gene3D" id="1.10.10.10">
    <property type="entry name" value="Winged helix-like DNA-binding domain superfamily/Winged helix DNA-binding domain"/>
    <property type="match status" value="1"/>
</dbReference>
<evidence type="ECO:0000256" key="4">
    <source>
        <dbReference type="ARBA" id="ARBA00023125"/>
    </source>
</evidence>
<dbReference type="PRINTS" id="PR00598">
    <property type="entry name" value="HTHMARR"/>
</dbReference>
<dbReference type="GO" id="GO:0003677">
    <property type="term" value="F:DNA binding"/>
    <property type="evidence" value="ECO:0007669"/>
    <property type="project" value="UniProtKB-KW"/>
</dbReference>
<dbReference type="GO" id="GO:0003700">
    <property type="term" value="F:DNA-binding transcription factor activity"/>
    <property type="evidence" value="ECO:0007669"/>
    <property type="project" value="InterPro"/>
</dbReference>
<feature type="domain" description="HTH marR-type" evidence="6">
    <location>
        <begin position="14"/>
        <end position="144"/>
    </location>
</feature>
<reference evidence="7 8" key="1">
    <citation type="submission" date="2017-08" db="EMBL/GenBank/DDBJ databases">
        <title>Infants hospitalized years apart are colonized by the same room-sourced microbial strains.</title>
        <authorList>
            <person name="Brooks B."/>
            <person name="Olm M.R."/>
            <person name="Firek B.A."/>
            <person name="Baker R."/>
            <person name="Thomas B.C."/>
            <person name="Morowitz M.J."/>
            <person name="Banfield J.F."/>
        </authorList>
    </citation>
    <scope>NUCLEOTIDE SEQUENCE [LARGE SCALE GENOMIC DNA]</scope>
    <source>
        <strain evidence="7">S2_012_000_R2_81</strain>
    </source>
</reference>
<dbReference type="InterPro" id="IPR000835">
    <property type="entry name" value="HTH_MarR-typ"/>
</dbReference>
<evidence type="ECO:0000313" key="8">
    <source>
        <dbReference type="Proteomes" id="UP000249633"/>
    </source>
</evidence>
<comment type="subcellular location">
    <subcellularLocation>
        <location evidence="1">Cytoplasm</location>
    </subcellularLocation>
</comment>
<keyword evidence="5" id="KW-0804">Transcription</keyword>
<dbReference type="FunFam" id="1.10.10.10:FF:000163">
    <property type="entry name" value="MarR family transcriptional regulator"/>
    <property type="match status" value="1"/>
</dbReference>
<evidence type="ECO:0000256" key="2">
    <source>
        <dbReference type="ARBA" id="ARBA00022490"/>
    </source>
</evidence>
<dbReference type="EMBL" id="QFOD01000005">
    <property type="protein sequence ID" value="PZP33871.1"/>
    <property type="molecule type" value="Genomic_DNA"/>
</dbReference>
<evidence type="ECO:0000259" key="6">
    <source>
        <dbReference type="PROSITE" id="PS50995"/>
    </source>
</evidence>
<keyword evidence="2" id="KW-0963">Cytoplasm</keyword>
<name>A0A2W5DPZ5_9BURK</name>
<accession>A0A2W5DPZ5</accession>
<keyword evidence="3" id="KW-0805">Transcription regulation</keyword>
<evidence type="ECO:0000256" key="5">
    <source>
        <dbReference type="ARBA" id="ARBA00023163"/>
    </source>
</evidence>
<dbReference type="InterPro" id="IPR036388">
    <property type="entry name" value="WH-like_DNA-bd_sf"/>
</dbReference>